<dbReference type="InterPro" id="IPR028082">
    <property type="entry name" value="Peripla_BP_I"/>
</dbReference>
<organism evidence="5 6">
    <name type="scientific">Ferrimicrobium acidiphilum DSM 19497</name>
    <dbReference type="NCBI Taxonomy" id="1121877"/>
    <lineage>
        <taxon>Bacteria</taxon>
        <taxon>Bacillati</taxon>
        <taxon>Actinomycetota</taxon>
        <taxon>Acidimicrobiia</taxon>
        <taxon>Acidimicrobiales</taxon>
        <taxon>Acidimicrobiaceae</taxon>
        <taxon>Ferrimicrobium</taxon>
    </lineage>
</organism>
<dbReference type="InterPro" id="IPR028081">
    <property type="entry name" value="Leu-bd"/>
</dbReference>
<evidence type="ECO:0000256" key="2">
    <source>
        <dbReference type="ARBA" id="ARBA00022729"/>
    </source>
</evidence>
<dbReference type="Gene3D" id="3.40.50.2300">
    <property type="match status" value="2"/>
</dbReference>
<dbReference type="GeneID" id="78372876"/>
<reference evidence="5 6" key="1">
    <citation type="submission" date="2015-01" db="EMBL/GenBank/DDBJ databases">
        <title>Draft genome of the acidophilic iron oxidizer Ferrimicrobium acidiphilum strain T23.</title>
        <authorList>
            <person name="Poehlein A."/>
            <person name="Eisen S."/>
            <person name="Schloemann M."/>
            <person name="Johnson B.D."/>
            <person name="Daniel R."/>
            <person name="Muehling M."/>
        </authorList>
    </citation>
    <scope>NUCLEOTIDE SEQUENCE [LARGE SCALE GENOMIC DNA]</scope>
    <source>
        <strain evidence="5 6">T23</strain>
    </source>
</reference>
<dbReference type="InterPro" id="IPR051010">
    <property type="entry name" value="BCAA_transport"/>
</dbReference>
<dbReference type="SUPFAM" id="SSF53822">
    <property type="entry name" value="Periplasmic binding protein-like I"/>
    <property type="match status" value="1"/>
</dbReference>
<comment type="similarity">
    <text evidence="1">Belongs to the leucine-binding protein family.</text>
</comment>
<dbReference type="OrthoDB" id="9772589at2"/>
<dbReference type="PROSITE" id="PS51257">
    <property type="entry name" value="PROKAR_LIPOPROTEIN"/>
    <property type="match status" value="1"/>
</dbReference>
<dbReference type="RefSeq" id="WP_035389403.1">
    <property type="nucleotide sequence ID" value="NZ_JQKF01000012.1"/>
</dbReference>
<dbReference type="PANTHER" id="PTHR30483:SF6">
    <property type="entry name" value="PERIPLASMIC BINDING PROTEIN OF ABC TRANSPORTER FOR NATURAL AMINO ACIDS"/>
    <property type="match status" value="1"/>
</dbReference>
<protein>
    <submittedName>
        <fullName evidence="5">Receptor family ligand binding region</fullName>
    </submittedName>
</protein>
<sequence length="438" mass="45351">MRVKIGKSVVLVGAMSVALAACGSASTSGSSTTSVGKGSSLVVAGVIAITGSSNFEGSNQAGGVLPAIYAINKAGGVLGHKLVYKGVDTRGDPADALPAVQQMLATTSNLVLVTGPGTASAPTIVPILNRAKIPMNAVAGESSFNTTTDKYFWRLFPPDSANGTAMALWAHKKGYTRVATVFGTDSGSQGDLPGVLASLKALHMKLVTELNITPDQPSYLSSVRQLMNAKPQVIMTESDGTTAGTFFGELKQLGGMKPIIGTEATFTTPWLTAVKGALGTSTFTKYYTGMITEPGKPTAAISTFQSSLKATKTNVPPPWQSYMSNPFSQTYYDGVIATALAMNAAHSVKPSVFNNYIAKVTNPGVGKTVVYTYAQGVAALKAGKQIQYYGATGVIDFNKYHNSDGNQEAVKSSSSYAPISQGLITSAAIGAVKVQGVQ</sequence>
<keyword evidence="6" id="KW-1185">Reference proteome</keyword>
<evidence type="ECO:0000313" key="5">
    <source>
        <dbReference type="EMBL" id="KJE76489.1"/>
    </source>
</evidence>
<evidence type="ECO:0000256" key="1">
    <source>
        <dbReference type="ARBA" id="ARBA00010062"/>
    </source>
</evidence>
<keyword evidence="5" id="KW-0675">Receptor</keyword>
<evidence type="ECO:0000313" key="6">
    <source>
        <dbReference type="Proteomes" id="UP000032336"/>
    </source>
</evidence>
<comment type="caution">
    <text evidence="5">The sequence shown here is derived from an EMBL/GenBank/DDBJ whole genome shotgun (WGS) entry which is preliminary data.</text>
</comment>
<feature type="domain" description="Leucine-binding protein" evidence="4">
    <location>
        <begin position="43"/>
        <end position="350"/>
    </location>
</feature>
<dbReference type="PANTHER" id="PTHR30483">
    <property type="entry name" value="LEUCINE-SPECIFIC-BINDING PROTEIN"/>
    <property type="match status" value="1"/>
</dbReference>
<dbReference type="AlphaFoldDB" id="A0A0D8FU55"/>
<dbReference type="CDD" id="cd06268">
    <property type="entry name" value="PBP1_ABC_transporter_LIVBP-like"/>
    <property type="match status" value="1"/>
</dbReference>
<feature type="chain" id="PRO_5002329768" evidence="3">
    <location>
        <begin position="21"/>
        <end position="438"/>
    </location>
</feature>
<evidence type="ECO:0000259" key="4">
    <source>
        <dbReference type="Pfam" id="PF13458"/>
    </source>
</evidence>
<dbReference type="eggNOG" id="COG0683">
    <property type="taxonomic scope" value="Bacteria"/>
</dbReference>
<keyword evidence="2 3" id="KW-0732">Signal</keyword>
<dbReference type="Proteomes" id="UP000032336">
    <property type="component" value="Unassembled WGS sequence"/>
</dbReference>
<feature type="signal peptide" evidence="3">
    <location>
        <begin position="1"/>
        <end position="20"/>
    </location>
</feature>
<proteinExistence type="inferred from homology"/>
<dbReference type="EMBL" id="JXUW01000015">
    <property type="protein sequence ID" value="KJE76489.1"/>
    <property type="molecule type" value="Genomic_DNA"/>
</dbReference>
<gene>
    <name evidence="5" type="ORF">FEAC_17160</name>
</gene>
<evidence type="ECO:0000256" key="3">
    <source>
        <dbReference type="SAM" id="SignalP"/>
    </source>
</evidence>
<dbReference type="STRING" id="1121877.FEAC_17160"/>
<name>A0A0D8FU55_9ACTN</name>
<accession>A0A0D8FU55</accession>
<dbReference type="Pfam" id="PF13458">
    <property type="entry name" value="Peripla_BP_6"/>
    <property type="match status" value="1"/>
</dbReference>